<dbReference type="Proteomes" id="UP001204000">
    <property type="component" value="Unassembled WGS sequence"/>
</dbReference>
<sequence length="214" mass="23069">MATSNQGAGGGNAFANFLVSRRNQVGLLLAIIVVALHLAFGLGYLWPLATAAAYGAGVALTPPPKQQALPPAPVTPTPVILGQALQETSSRLFNAGSPTPVLAQVKELESNARFVLSEWDHLEPTPEHRQTMWNIIKVYYPEVTATYLDAPQFRDKSAVNVMVDSLSTLTEAVGRIKNGVLQDNLRAMDSQAQFLRNEFGALPGLDTSYPEADR</sequence>
<protein>
    <submittedName>
        <fullName evidence="2">Uncharacterized protein</fullName>
    </submittedName>
</protein>
<evidence type="ECO:0000313" key="3">
    <source>
        <dbReference type="Proteomes" id="UP001204000"/>
    </source>
</evidence>
<dbReference type="RefSeq" id="WP_253579239.1">
    <property type="nucleotide sequence ID" value="NZ_JAMFTQ010000018.1"/>
</dbReference>
<keyword evidence="3" id="KW-1185">Reference proteome</keyword>
<organism evidence="2 3">
    <name type="scientific">Corynebacterium stercoris</name>
    <dbReference type="NCBI Taxonomy" id="2943490"/>
    <lineage>
        <taxon>Bacteria</taxon>
        <taxon>Bacillati</taxon>
        <taxon>Actinomycetota</taxon>
        <taxon>Actinomycetes</taxon>
        <taxon>Mycobacteriales</taxon>
        <taxon>Corynebacteriaceae</taxon>
        <taxon>Corynebacterium</taxon>
    </lineage>
</organism>
<keyword evidence="1" id="KW-0812">Transmembrane</keyword>
<evidence type="ECO:0000313" key="2">
    <source>
        <dbReference type="EMBL" id="MCP1388537.1"/>
    </source>
</evidence>
<name>A0ABT1G419_9CORY</name>
<keyword evidence="1" id="KW-1133">Transmembrane helix</keyword>
<comment type="caution">
    <text evidence="2">The sequence shown here is derived from an EMBL/GenBank/DDBJ whole genome shotgun (WGS) entry which is preliminary data.</text>
</comment>
<reference evidence="2" key="1">
    <citation type="submission" date="2022-05" db="EMBL/GenBank/DDBJ databases">
        <title>Corynebacterium sp. TA-R-1 sp. nov., isolated from human feces.</title>
        <authorList>
            <person name="Shamsuzzaman M."/>
            <person name="Dahal R.H."/>
        </authorList>
    </citation>
    <scope>NUCLEOTIDE SEQUENCE</scope>
    <source>
        <strain evidence="2">TA-R-1</strain>
    </source>
</reference>
<keyword evidence="1" id="KW-0472">Membrane</keyword>
<accession>A0ABT1G419</accession>
<evidence type="ECO:0000256" key="1">
    <source>
        <dbReference type="SAM" id="Phobius"/>
    </source>
</evidence>
<dbReference type="EMBL" id="JAMFTQ010000018">
    <property type="protein sequence ID" value="MCP1388537.1"/>
    <property type="molecule type" value="Genomic_DNA"/>
</dbReference>
<feature type="transmembrane region" description="Helical" evidence="1">
    <location>
        <begin position="25"/>
        <end position="46"/>
    </location>
</feature>
<gene>
    <name evidence="2" type="ORF">M5J20_10160</name>
</gene>
<proteinExistence type="predicted"/>